<dbReference type="InterPro" id="IPR038765">
    <property type="entry name" value="Papain-like_cys_pep_sf"/>
</dbReference>
<protein>
    <submittedName>
        <fullName evidence="3">Cro/Cl family transcriptional regulator</fullName>
    </submittedName>
    <submittedName>
        <fullName evidence="2">Transglutaminase family protein</fullName>
    </submittedName>
</protein>
<dbReference type="InterPro" id="IPR002931">
    <property type="entry name" value="Transglutaminase-like"/>
</dbReference>
<name>A0AAX2AAB5_9BACT</name>
<dbReference type="EMBL" id="CP031217">
    <property type="protein sequence ID" value="AXH12093.1"/>
    <property type="molecule type" value="Genomic_DNA"/>
</dbReference>
<gene>
    <name evidence="2" type="ORF">ABIV_1089</name>
    <name evidence="3" type="ORF">CRV05_02210</name>
</gene>
<reference evidence="3 5" key="1">
    <citation type="submission" date="2017-10" db="EMBL/GenBank/DDBJ databases">
        <title>Genomics of the genus Arcobacter.</title>
        <authorList>
            <person name="Perez-Cataluna A."/>
            <person name="Figueras M.J."/>
        </authorList>
    </citation>
    <scope>NUCLEOTIDE SEQUENCE [LARGE SCALE GENOMIC DNA]</scope>
    <source>
        <strain evidence="3 5">CECT 7835</strain>
    </source>
</reference>
<evidence type="ECO:0000313" key="5">
    <source>
        <dbReference type="Proteomes" id="UP000289193"/>
    </source>
</evidence>
<dbReference type="Proteomes" id="UP000289193">
    <property type="component" value="Unassembled WGS sequence"/>
</dbReference>
<dbReference type="PANTHER" id="PTHR33490">
    <property type="entry name" value="BLR5614 PROTEIN-RELATED"/>
    <property type="match status" value="1"/>
</dbReference>
<evidence type="ECO:0000313" key="4">
    <source>
        <dbReference type="Proteomes" id="UP000253850"/>
    </source>
</evidence>
<dbReference type="EMBL" id="PDKM01000001">
    <property type="protein sequence ID" value="RXK11202.1"/>
    <property type="molecule type" value="Genomic_DNA"/>
</dbReference>
<evidence type="ECO:0000313" key="2">
    <source>
        <dbReference type="EMBL" id="AXH12093.1"/>
    </source>
</evidence>
<dbReference type="RefSeq" id="WP_114838936.1">
    <property type="nucleotide sequence ID" value="NZ_CP031217.1"/>
</dbReference>
<dbReference type="Proteomes" id="UP000253850">
    <property type="component" value="Chromosome"/>
</dbReference>
<dbReference type="PANTHER" id="PTHR33490:SF3">
    <property type="entry name" value="CONSERVED INTEGRAL MEMBRANE PROTEIN"/>
    <property type="match status" value="1"/>
</dbReference>
<accession>A0AAX2AAB5</accession>
<dbReference type="AlphaFoldDB" id="A0AAX2AAB5"/>
<dbReference type="KEGG" id="hbv:ABIV_1089"/>
<keyword evidence="5" id="KW-1185">Reference proteome</keyword>
<feature type="domain" description="Transglutaminase-like" evidence="1">
    <location>
        <begin position="23"/>
        <end position="131"/>
    </location>
</feature>
<evidence type="ECO:0000259" key="1">
    <source>
        <dbReference type="Pfam" id="PF01841"/>
    </source>
</evidence>
<dbReference type="Gene3D" id="3.10.620.30">
    <property type="match status" value="1"/>
</dbReference>
<sequence>MINTKNYLEESNIIDYSNEKIQTLAKQLSENIFSKEEIVKNCFEYVRDEIKHSGDYKLDIPTCKASEVLDFKSGWCFAKSHLLAALLRANKIPTAFCYQRLALSEYKKDSFSLHGLNAVYLENYGWIKIDARGNKTGVDAQFIPPQEKLAFSLCENEYDLGVYYSRPLDVVVEALNKNRTYEEMISNIPDLKSTI</sequence>
<proteinExistence type="predicted"/>
<dbReference type="SUPFAM" id="SSF54001">
    <property type="entry name" value="Cysteine proteinases"/>
    <property type="match status" value="1"/>
</dbReference>
<dbReference type="Pfam" id="PF01841">
    <property type="entry name" value="Transglut_core"/>
    <property type="match status" value="1"/>
</dbReference>
<evidence type="ECO:0000313" key="3">
    <source>
        <dbReference type="EMBL" id="RXK11202.1"/>
    </source>
</evidence>
<reference evidence="2 4" key="2">
    <citation type="submission" date="2018-07" db="EMBL/GenBank/DDBJ databases">
        <title>Complete genome of the Arcobacter bivalviorum type strain LMG 26154.</title>
        <authorList>
            <person name="Miller W.G."/>
            <person name="Yee E."/>
            <person name="Bono J.L."/>
        </authorList>
    </citation>
    <scope>NUCLEOTIDE SEQUENCE [LARGE SCALE GENOMIC DNA]</scope>
    <source>
        <strain evidence="2 4">LMG 26154</strain>
    </source>
</reference>
<organism evidence="3 5">
    <name type="scientific">Halarcobacter bivalviorum</name>
    <dbReference type="NCBI Taxonomy" id="663364"/>
    <lineage>
        <taxon>Bacteria</taxon>
        <taxon>Pseudomonadati</taxon>
        <taxon>Campylobacterota</taxon>
        <taxon>Epsilonproteobacteria</taxon>
        <taxon>Campylobacterales</taxon>
        <taxon>Arcobacteraceae</taxon>
        <taxon>Halarcobacter</taxon>
    </lineage>
</organism>